<name>A0AAN7Y3T5_9EURO</name>
<sequence length="509" mass="57105">MAEETMDTGSKSDRKLMSDAGFSEGLKKQLEERIAQTAFQAQNQQALSQASMPSSAGKGTRDQAAAKAWTGTETLEDAALRMLDDSHKRLRMPSRKPTLGSGVNLKPRPKQKLSAADRLANARDKTSIYTMQQEGMSEEEHERFKKEMKDKFQPGARPMPTTLQGLSSLANERIEDAIARGQFKNIPRGKGVNIERDYNANSPFIQTTEYFMNKMIQRQEIVPPWIEKQQELMKLINTFRSRLRNDWRRHAARTISSKGGTLDEQIRRAKAFALAEEKYNPRPGTRTETMSAIGSDGVLTSITVEEKIAAGVAPEPAQDPVEITITEIAPSQDAQGNPVEGASEKLAEDTIVVSQTPADTQQPAPSESSTPIDAPQAADRILPMAYPFRDENWERNENSYHKLAIEEINSLARNYNLMAPKMAQKPYHNLQRELNRCYADVAPLLADEILNRSRKGPVTMHKEGSIMERFQGTGHIAKIRDEPEARGYGFKEFWKDLFGKDEGKKRQVA</sequence>
<feature type="region of interest" description="Disordered" evidence="1">
    <location>
        <begin position="356"/>
        <end position="378"/>
    </location>
</feature>
<feature type="region of interest" description="Disordered" evidence="1">
    <location>
        <begin position="91"/>
        <end position="119"/>
    </location>
</feature>
<feature type="compositionally biased region" description="Low complexity" evidence="1">
    <location>
        <begin position="35"/>
        <end position="50"/>
    </location>
</feature>
<dbReference type="Proteomes" id="UP001309876">
    <property type="component" value="Unassembled WGS sequence"/>
</dbReference>
<dbReference type="AlphaFoldDB" id="A0AAN7Y3T5"/>
<feature type="compositionally biased region" description="Polar residues" evidence="1">
    <location>
        <begin position="356"/>
        <end position="371"/>
    </location>
</feature>
<proteinExistence type="predicted"/>
<dbReference type="Pfam" id="PF09350">
    <property type="entry name" value="DJC28_CD"/>
    <property type="match status" value="1"/>
</dbReference>
<organism evidence="3 4">
    <name type="scientific">Lithohypha guttulata</name>
    <dbReference type="NCBI Taxonomy" id="1690604"/>
    <lineage>
        <taxon>Eukaryota</taxon>
        <taxon>Fungi</taxon>
        <taxon>Dikarya</taxon>
        <taxon>Ascomycota</taxon>
        <taxon>Pezizomycotina</taxon>
        <taxon>Eurotiomycetes</taxon>
        <taxon>Chaetothyriomycetidae</taxon>
        <taxon>Chaetothyriales</taxon>
        <taxon>Trichomeriaceae</taxon>
        <taxon>Lithohypha</taxon>
    </lineage>
</organism>
<dbReference type="InterPro" id="IPR018961">
    <property type="entry name" value="DnaJ_homolog_subfam-C_membr-28"/>
</dbReference>
<keyword evidence="4" id="KW-1185">Reference proteome</keyword>
<dbReference type="PANTHER" id="PTHR39394">
    <property type="entry name" value="YALI0E31793P"/>
    <property type="match status" value="1"/>
</dbReference>
<gene>
    <name evidence="3" type="ORF">LTR05_008034</name>
</gene>
<evidence type="ECO:0000313" key="3">
    <source>
        <dbReference type="EMBL" id="KAK5081240.1"/>
    </source>
</evidence>
<feature type="compositionally biased region" description="Basic and acidic residues" evidence="1">
    <location>
        <begin position="25"/>
        <end position="34"/>
    </location>
</feature>
<feature type="region of interest" description="Disordered" evidence="1">
    <location>
        <begin position="1"/>
        <end position="68"/>
    </location>
</feature>
<dbReference type="EMBL" id="JAVRRJ010000010">
    <property type="protein sequence ID" value="KAK5081240.1"/>
    <property type="molecule type" value="Genomic_DNA"/>
</dbReference>
<reference evidence="3 4" key="1">
    <citation type="submission" date="2023-08" db="EMBL/GenBank/DDBJ databases">
        <title>Black Yeasts Isolated from many extreme environments.</title>
        <authorList>
            <person name="Coleine C."/>
            <person name="Stajich J.E."/>
            <person name="Selbmann L."/>
        </authorList>
    </citation>
    <scope>NUCLEOTIDE SEQUENCE [LARGE SCALE GENOMIC DNA]</scope>
    <source>
        <strain evidence="3 4">CCFEE 5910</strain>
    </source>
</reference>
<accession>A0AAN7Y3T5</accession>
<comment type="caution">
    <text evidence="3">The sequence shown here is derived from an EMBL/GenBank/DDBJ whole genome shotgun (WGS) entry which is preliminary data.</text>
</comment>
<feature type="domain" description="DnaJ homologue subfamily C member 28 conserved" evidence="2">
    <location>
        <begin position="169"/>
        <end position="240"/>
    </location>
</feature>
<dbReference type="PANTHER" id="PTHR39394:SF1">
    <property type="entry name" value="DNAJ HOMOLOGUE SUBFAMILY C MEMBER 28 CONSERVED DOMAIN-CONTAINING PROTEIN"/>
    <property type="match status" value="1"/>
</dbReference>
<evidence type="ECO:0000313" key="4">
    <source>
        <dbReference type="Proteomes" id="UP001309876"/>
    </source>
</evidence>
<evidence type="ECO:0000259" key="2">
    <source>
        <dbReference type="Pfam" id="PF09350"/>
    </source>
</evidence>
<evidence type="ECO:0000256" key="1">
    <source>
        <dbReference type="SAM" id="MobiDB-lite"/>
    </source>
</evidence>
<protein>
    <recommendedName>
        <fullName evidence="2">DnaJ homologue subfamily C member 28 conserved domain-containing protein</fullName>
    </recommendedName>
</protein>